<comment type="function">
    <text evidence="5">Part of a binding-protein-dependent transport system for aliphatic sulfonates. Putative binding protein.</text>
</comment>
<evidence type="ECO:0000256" key="1">
    <source>
        <dbReference type="ARBA" id="ARBA00004418"/>
    </source>
</evidence>
<dbReference type="PROSITE" id="PS51257">
    <property type="entry name" value="PROKAR_LIPOPROTEIN"/>
    <property type="match status" value="1"/>
</dbReference>
<comment type="subcellular location">
    <subcellularLocation>
        <location evidence="1">Periplasm</location>
    </subcellularLocation>
</comment>
<dbReference type="NCBIfam" id="TIGR01728">
    <property type="entry name" value="SsuA_fam"/>
    <property type="match status" value="1"/>
</dbReference>
<dbReference type="Gene3D" id="3.40.190.10">
    <property type="entry name" value="Periplasmic binding protein-like II"/>
    <property type="match status" value="2"/>
</dbReference>
<dbReference type="InterPro" id="IPR001638">
    <property type="entry name" value="Solute-binding_3/MltF_N"/>
</dbReference>
<dbReference type="Pfam" id="PF09084">
    <property type="entry name" value="NMT1"/>
    <property type="match status" value="1"/>
</dbReference>
<gene>
    <name evidence="9" type="ORF">Dsi01nite_000380</name>
</gene>
<dbReference type="InterPro" id="IPR010067">
    <property type="entry name" value="ABC_SsuA_sub-bd"/>
</dbReference>
<dbReference type="Proteomes" id="UP000660611">
    <property type="component" value="Unassembled WGS sequence"/>
</dbReference>
<feature type="signal peptide" evidence="7">
    <location>
        <begin position="1"/>
        <end position="20"/>
    </location>
</feature>
<comment type="caution">
    <text evidence="9">The sequence shown here is derived from an EMBL/GenBank/DDBJ whole genome shotgun (WGS) entry which is preliminary data.</text>
</comment>
<dbReference type="AlphaFoldDB" id="A0A919U575"/>
<evidence type="ECO:0000256" key="2">
    <source>
        <dbReference type="ARBA" id="ARBA00010742"/>
    </source>
</evidence>
<sequence>MRRLSVVLAGVLVLLGTTLAAGCAADKEPAAAKPGAAEEPLKVGYQRFGGLSLVKARKAEAAGTTWSLFESGPALTEGIKAGAIDIGQVGEAPPIFAAAGKIDFKIIGTSKPVPKGEAVLVKASKGYTSFKDLKGKKVALNKGSNVNWLLVRLLEANGMTIKDIDVQYLKPADARPAFDNDQVDAWIIWDPYFSLAETPGVKVLVDATGLANNREYLLVSPQALKSKPGKIREFLKTYREVTDWGIGHPDERVKILAPELNIPEDVARRALDRSAQPLAAIDAAIGDELQQIADGFTELQLIPGKVDIKGRIDEQFSDILR</sequence>
<dbReference type="PANTHER" id="PTHR30024:SF42">
    <property type="entry name" value="ALIPHATIC SULFONATES-BINDING PROTEIN-RELATED"/>
    <property type="match status" value="1"/>
</dbReference>
<keyword evidence="3" id="KW-0813">Transport</keyword>
<evidence type="ECO:0000313" key="10">
    <source>
        <dbReference type="Proteomes" id="UP000660611"/>
    </source>
</evidence>
<evidence type="ECO:0000313" key="9">
    <source>
        <dbReference type="EMBL" id="GIG41997.1"/>
    </source>
</evidence>
<protein>
    <recommendedName>
        <fullName evidence="6">Putative aliphatic sulfonates-binding protein</fullName>
    </recommendedName>
</protein>
<dbReference type="GO" id="GO:0042626">
    <property type="term" value="F:ATPase-coupled transmembrane transporter activity"/>
    <property type="evidence" value="ECO:0007669"/>
    <property type="project" value="InterPro"/>
</dbReference>
<dbReference type="InterPro" id="IPR015168">
    <property type="entry name" value="SsuA/THI5"/>
</dbReference>
<evidence type="ECO:0000256" key="7">
    <source>
        <dbReference type="SAM" id="SignalP"/>
    </source>
</evidence>
<proteinExistence type="inferred from homology"/>
<dbReference type="FunFam" id="3.40.190.10:FF:000050">
    <property type="entry name" value="Sulfonate ABC transporter substrate-binding protein"/>
    <property type="match status" value="1"/>
</dbReference>
<evidence type="ECO:0000256" key="5">
    <source>
        <dbReference type="ARBA" id="ARBA00055538"/>
    </source>
</evidence>
<dbReference type="GO" id="GO:0016020">
    <property type="term" value="C:membrane"/>
    <property type="evidence" value="ECO:0007669"/>
    <property type="project" value="InterPro"/>
</dbReference>
<evidence type="ECO:0000256" key="6">
    <source>
        <dbReference type="ARBA" id="ARBA00070228"/>
    </source>
</evidence>
<reference evidence="9" key="1">
    <citation type="submission" date="2021-01" db="EMBL/GenBank/DDBJ databases">
        <title>Whole genome shotgun sequence of Dactylosporangium siamense NBRC 106093.</title>
        <authorList>
            <person name="Komaki H."/>
            <person name="Tamura T."/>
        </authorList>
    </citation>
    <scope>NUCLEOTIDE SEQUENCE</scope>
    <source>
        <strain evidence="9">NBRC 106093</strain>
    </source>
</reference>
<dbReference type="PANTHER" id="PTHR30024">
    <property type="entry name" value="ALIPHATIC SULFONATES-BINDING PROTEIN-RELATED"/>
    <property type="match status" value="1"/>
</dbReference>
<evidence type="ECO:0000259" key="8">
    <source>
        <dbReference type="SMART" id="SM00062"/>
    </source>
</evidence>
<dbReference type="EMBL" id="BONQ01000002">
    <property type="protein sequence ID" value="GIG41997.1"/>
    <property type="molecule type" value="Genomic_DNA"/>
</dbReference>
<dbReference type="SMART" id="SM00062">
    <property type="entry name" value="PBPb"/>
    <property type="match status" value="1"/>
</dbReference>
<organism evidence="9 10">
    <name type="scientific">Dactylosporangium siamense</name>
    <dbReference type="NCBI Taxonomy" id="685454"/>
    <lineage>
        <taxon>Bacteria</taxon>
        <taxon>Bacillati</taxon>
        <taxon>Actinomycetota</taxon>
        <taxon>Actinomycetes</taxon>
        <taxon>Micromonosporales</taxon>
        <taxon>Micromonosporaceae</taxon>
        <taxon>Dactylosporangium</taxon>
    </lineage>
</organism>
<dbReference type="GO" id="GO:0042597">
    <property type="term" value="C:periplasmic space"/>
    <property type="evidence" value="ECO:0007669"/>
    <property type="project" value="UniProtKB-SubCell"/>
</dbReference>
<comment type="similarity">
    <text evidence="2">Belongs to the bacterial solute-binding protein SsuA/TauA family.</text>
</comment>
<accession>A0A919U575</accession>
<feature type="chain" id="PRO_5039512233" description="Putative aliphatic sulfonates-binding protein" evidence="7">
    <location>
        <begin position="21"/>
        <end position="321"/>
    </location>
</feature>
<name>A0A919U575_9ACTN</name>
<dbReference type="SUPFAM" id="SSF53850">
    <property type="entry name" value="Periplasmic binding protein-like II"/>
    <property type="match status" value="1"/>
</dbReference>
<evidence type="ECO:0000256" key="4">
    <source>
        <dbReference type="ARBA" id="ARBA00022729"/>
    </source>
</evidence>
<dbReference type="RefSeq" id="WP_203843889.1">
    <property type="nucleotide sequence ID" value="NZ_BAAAVW010000003.1"/>
</dbReference>
<evidence type="ECO:0000256" key="3">
    <source>
        <dbReference type="ARBA" id="ARBA00022448"/>
    </source>
</evidence>
<keyword evidence="4 7" id="KW-0732">Signal</keyword>
<feature type="domain" description="Solute-binding protein family 3/N-terminal" evidence="8">
    <location>
        <begin position="40"/>
        <end position="249"/>
    </location>
</feature>
<keyword evidence="10" id="KW-1185">Reference proteome</keyword>